<name>A0A0D3DVT7_BRAOL</name>
<dbReference type="GO" id="GO:0009523">
    <property type="term" value="C:photosystem II"/>
    <property type="evidence" value="ECO:0007669"/>
    <property type="project" value="UniProtKB-KW"/>
</dbReference>
<evidence type="ECO:0000256" key="8">
    <source>
        <dbReference type="ARBA" id="ARBA00022553"/>
    </source>
</evidence>
<evidence type="ECO:0000256" key="5">
    <source>
        <dbReference type="ARBA" id="ARBA00022494"/>
    </source>
</evidence>
<keyword evidence="16" id="KW-0804">Transcription</keyword>
<sequence length="234" mass="26567">MALYELAAFYPSDHVLDPMWRQGGTITNPGLWSYEGVAAAHIVFSGLYFLAAIWRWNEAGLVLLMAITGMGNGFTFPLRVKLVTSAGRKTLDHRPKCSECNLVQRQFCGDCLFMRYGEHVLEAIENPNQICPVCRGICNCRRISKLGDKKQNNLRTLLMMISLMKILSRQSRINKIIHVPTLVIYSIPRAQEKIGHQTRLAVDVQVLSPERKTIRNSVNTRETEVRGNRLKNLI</sequence>
<evidence type="ECO:0000256" key="13">
    <source>
        <dbReference type="ARBA" id="ARBA00022991"/>
    </source>
</evidence>
<comment type="subcellular location">
    <subcellularLocation>
        <location evidence="3">Cytoplasm</location>
    </subcellularLocation>
    <subcellularLocation>
        <location evidence="2">Membrane</location>
        <topology evidence="2">Multi-pass membrane protein</topology>
    </subcellularLocation>
    <subcellularLocation>
        <location evidence="1">Nucleus</location>
    </subcellularLocation>
</comment>
<dbReference type="GO" id="GO:0005634">
    <property type="term" value="C:nucleus"/>
    <property type="evidence" value="ECO:0007669"/>
    <property type="project" value="UniProtKB-SubCell"/>
</dbReference>
<keyword evidence="5" id="KW-0148">Chlorophyll</keyword>
<keyword evidence="15 19" id="KW-0472">Membrane</keyword>
<evidence type="ECO:0000256" key="16">
    <source>
        <dbReference type="ARBA" id="ARBA00023163"/>
    </source>
</evidence>
<dbReference type="OMA" id="ICNCRRI"/>
<keyword evidence="13" id="KW-0157">Chromophore</keyword>
<keyword evidence="17" id="KW-0539">Nucleus</keyword>
<evidence type="ECO:0000313" key="21">
    <source>
        <dbReference type="EnsemblPlants" id="Bo8g100380.1"/>
    </source>
</evidence>
<dbReference type="EnsemblPlants" id="Bo8g100380.1">
    <property type="protein sequence ID" value="Bo8g100380.1"/>
    <property type="gene ID" value="Bo8g100380"/>
</dbReference>
<dbReference type="HOGENOM" id="CLU_1186456_0_0_1"/>
<evidence type="ECO:0000256" key="19">
    <source>
        <dbReference type="SAM" id="Phobius"/>
    </source>
</evidence>
<evidence type="ECO:0000256" key="3">
    <source>
        <dbReference type="ARBA" id="ARBA00004496"/>
    </source>
</evidence>
<keyword evidence="4" id="KW-0963">Cytoplasm</keyword>
<dbReference type="Gramene" id="Bo8g100380.1">
    <property type="protein sequence ID" value="Bo8g100380.1"/>
    <property type="gene ID" value="Bo8g100380"/>
</dbReference>
<dbReference type="Pfam" id="PF00421">
    <property type="entry name" value="PSII"/>
    <property type="match status" value="1"/>
</dbReference>
<dbReference type="InterPro" id="IPR018866">
    <property type="entry name" value="Znf-4CXXC_R1"/>
</dbReference>
<evidence type="ECO:0000256" key="18">
    <source>
        <dbReference type="ARBA" id="ARBA00023276"/>
    </source>
</evidence>
<keyword evidence="14" id="KW-0805">Transcription regulation</keyword>
<evidence type="ECO:0000256" key="7">
    <source>
        <dbReference type="ARBA" id="ARBA00022531"/>
    </source>
</evidence>
<evidence type="ECO:0000256" key="10">
    <source>
        <dbReference type="ARBA" id="ARBA00022692"/>
    </source>
</evidence>
<dbReference type="PANTHER" id="PTHR31169">
    <property type="entry name" value="OS05G0300700 PROTEIN"/>
    <property type="match status" value="1"/>
</dbReference>
<keyword evidence="11" id="KW-0832">Ubl conjugation</keyword>
<dbReference type="GO" id="GO:0009767">
    <property type="term" value="P:photosynthetic electron transport chain"/>
    <property type="evidence" value="ECO:0007669"/>
    <property type="project" value="InterPro"/>
</dbReference>
<feature type="transmembrane region" description="Helical" evidence="19">
    <location>
        <begin position="31"/>
        <end position="54"/>
    </location>
</feature>
<dbReference type="GO" id="GO:0016168">
    <property type="term" value="F:chlorophyll binding"/>
    <property type="evidence" value="ECO:0007669"/>
    <property type="project" value="UniProtKB-KW"/>
</dbReference>
<evidence type="ECO:0000256" key="2">
    <source>
        <dbReference type="ARBA" id="ARBA00004141"/>
    </source>
</evidence>
<keyword evidence="9" id="KW-0934">Plastid</keyword>
<evidence type="ECO:0000256" key="4">
    <source>
        <dbReference type="ARBA" id="ARBA00022490"/>
    </source>
</evidence>
<feature type="transmembrane region" description="Helical" evidence="19">
    <location>
        <begin position="60"/>
        <end position="80"/>
    </location>
</feature>
<dbReference type="Proteomes" id="UP000032141">
    <property type="component" value="Chromosome C8"/>
</dbReference>
<dbReference type="InterPro" id="IPR040221">
    <property type="entry name" value="CDCA7/CDA7L"/>
</dbReference>
<dbReference type="STRING" id="109376.A0A0D3DVT7"/>
<keyword evidence="7" id="KW-0602">Photosynthesis</keyword>
<dbReference type="Pfam" id="PF10497">
    <property type="entry name" value="zf-4CXXC_R1"/>
    <property type="match status" value="1"/>
</dbReference>
<keyword evidence="10 19" id="KW-0812">Transmembrane</keyword>
<evidence type="ECO:0000256" key="14">
    <source>
        <dbReference type="ARBA" id="ARBA00023015"/>
    </source>
</evidence>
<dbReference type="InterPro" id="IPR036001">
    <property type="entry name" value="PS_II_antenna-like_sf"/>
</dbReference>
<reference evidence="21" key="2">
    <citation type="submission" date="2015-03" db="UniProtKB">
        <authorList>
            <consortium name="EnsemblPlants"/>
        </authorList>
    </citation>
    <scope>IDENTIFICATION</scope>
</reference>
<evidence type="ECO:0000256" key="17">
    <source>
        <dbReference type="ARBA" id="ARBA00023242"/>
    </source>
</evidence>
<keyword evidence="8" id="KW-0597">Phosphoprotein</keyword>
<organism evidence="21 22">
    <name type="scientific">Brassica oleracea var. oleracea</name>
    <dbReference type="NCBI Taxonomy" id="109376"/>
    <lineage>
        <taxon>Eukaryota</taxon>
        <taxon>Viridiplantae</taxon>
        <taxon>Streptophyta</taxon>
        <taxon>Embryophyta</taxon>
        <taxon>Tracheophyta</taxon>
        <taxon>Spermatophyta</taxon>
        <taxon>Magnoliopsida</taxon>
        <taxon>eudicotyledons</taxon>
        <taxon>Gunneridae</taxon>
        <taxon>Pentapetalae</taxon>
        <taxon>rosids</taxon>
        <taxon>malvids</taxon>
        <taxon>Brassicales</taxon>
        <taxon>Brassicaceae</taxon>
        <taxon>Brassiceae</taxon>
        <taxon>Brassica</taxon>
    </lineage>
</organism>
<dbReference type="SUPFAM" id="SSF161077">
    <property type="entry name" value="Photosystem II antenna protein-like"/>
    <property type="match status" value="1"/>
</dbReference>
<keyword evidence="18" id="KW-0604">Photosystem II</keyword>
<accession>A0A0D3DVT7</accession>
<evidence type="ECO:0000256" key="11">
    <source>
        <dbReference type="ARBA" id="ARBA00022843"/>
    </source>
</evidence>
<feature type="domain" description="Zinc-finger" evidence="20">
    <location>
        <begin position="88"/>
        <end position="145"/>
    </location>
</feature>
<evidence type="ECO:0000256" key="6">
    <source>
        <dbReference type="ARBA" id="ARBA00022499"/>
    </source>
</evidence>
<keyword evidence="12 19" id="KW-1133">Transmembrane helix</keyword>
<keyword evidence="6" id="KW-1017">Isopeptide bond</keyword>
<dbReference type="GO" id="GO:0005737">
    <property type="term" value="C:cytoplasm"/>
    <property type="evidence" value="ECO:0007669"/>
    <property type="project" value="UniProtKB-SubCell"/>
</dbReference>
<dbReference type="GO" id="GO:0006355">
    <property type="term" value="P:regulation of DNA-templated transcription"/>
    <property type="evidence" value="ECO:0007669"/>
    <property type="project" value="InterPro"/>
</dbReference>
<evidence type="ECO:0000256" key="12">
    <source>
        <dbReference type="ARBA" id="ARBA00022989"/>
    </source>
</evidence>
<dbReference type="AlphaFoldDB" id="A0A0D3DVT7"/>
<dbReference type="InterPro" id="IPR000932">
    <property type="entry name" value="PS_antenna-like"/>
</dbReference>
<evidence type="ECO:0000256" key="1">
    <source>
        <dbReference type="ARBA" id="ARBA00004123"/>
    </source>
</evidence>
<dbReference type="PANTHER" id="PTHR31169:SF23">
    <property type="entry name" value="OS03G0572250 PROTEIN"/>
    <property type="match status" value="1"/>
</dbReference>
<reference evidence="21 22" key="1">
    <citation type="journal article" date="2014" name="Genome Biol.">
        <title>Transcriptome and methylome profiling reveals relics of genome dominance in the mesopolyploid Brassica oleracea.</title>
        <authorList>
            <person name="Parkin I.A."/>
            <person name="Koh C."/>
            <person name="Tang H."/>
            <person name="Robinson S.J."/>
            <person name="Kagale S."/>
            <person name="Clarke W.E."/>
            <person name="Town C.D."/>
            <person name="Nixon J."/>
            <person name="Krishnakumar V."/>
            <person name="Bidwell S.L."/>
            <person name="Denoeud F."/>
            <person name="Belcram H."/>
            <person name="Links M.G."/>
            <person name="Just J."/>
            <person name="Clarke C."/>
            <person name="Bender T."/>
            <person name="Huebert T."/>
            <person name="Mason A.S."/>
            <person name="Pires J.C."/>
            <person name="Barker G."/>
            <person name="Moore J."/>
            <person name="Walley P.G."/>
            <person name="Manoli S."/>
            <person name="Batley J."/>
            <person name="Edwards D."/>
            <person name="Nelson M.N."/>
            <person name="Wang X."/>
            <person name="Paterson A.H."/>
            <person name="King G."/>
            <person name="Bancroft I."/>
            <person name="Chalhoub B."/>
            <person name="Sharpe A.G."/>
        </authorList>
    </citation>
    <scope>NUCLEOTIDE SEQUENCE</scope>
    <source>
        <strain evidence="21 22">cv. TO1000</strain>
    </source>
</reference>
<keyword evidence="22" id="KW-1185">Reference proteome</keyword>
<evidence type="ECO:0000259" key="20">
    <source>
        <dbReference type="Pfam" id="PF10497"/>
    </source>
</evidence>
<evidence type="ECO:0000256" key="9">
    <source>
        <dbReference type="ARBA" id="ARBA00022640"/>
    </source>
</evidence>
<proteinExistence type="predicted"/>
<evidence type="ECO:0000256" key="15">
    <source>
        <dbReference type="ARBA" id="ARBA00023136"/>
    </source>
</evidence>
<evidence type="ECO:0000313" key="22">
    <source>
        <dbReference type="Proteomes" id="UP000032141"/>
    </source>
</evidence>
<protein>
    <recommendedName>
        <fullName evidence="20">Zinc-finger domain-containing protein</fullName>
    </recommendedName>
</protein>